<dbReference type="Proteomes" id="UP000824166">
    <property type="component" value="Unassembled WGS sequence"/>
</dbReference>
<evidence type="ECO:0000313" key="2">
    <source>
        <dbReference type="Proteomes" id="UP000824166"/>
    </source>
</evidence>
<dbReference type="RefSeq" id="WP_216926903.1">
    <property type="nucleotide sequence ID" value="NZ_JAHOPC010000018.1"/>
</dbReference>
<keyword evidence="2" id="KW-1185">Reference proteome</keyword>
<comment type="caution">
    <text evidence="1">The sequence shown here is derived from an EMBL/GenBank/DDBJ whole genome shotgun (WGS) entry which is preliminary data.</text>
</comment>
<dbReference type="EMBL" id="JAHOPC010000018">
    <property type="protein sequence ID" value="MBU8868786.1"/>
    <property type="molecule type" value="Genomic_DNA"/>
</dbReference>
<name>A0ABS6IAN9_9MICC</name>
<sequence length="141" mass="15763">MTSMLLERLNILVGEWETTAPGMDAVGRTTFEWLPGGGFLIQRSTVERPEFPNAICTIGATGSDGALQQHYFDSRGVARVLDMTLEGNVWTLFRDGPDWPQRYIGHISEDGSTITGRWERGTYLGAPLEHDFDLNFTRIIA</sequence>
<protein>
    <recommendedName>
        <fullName evidence="3">DUF1579 domain-containing protein</fullName>
    </recommendedName>
</protein>
<organism evidence="1 2">
    <name type="scientific">Paenarthrobacter aromaticivorans</name>
    <dbReference type="NCBI Taxonomy" id="2849150"/>
    <lineage>
        <taxon>Bacteria</taxon>
        <taxon>Bacillati</taxon>
        <taxon>Actinomycetota</taxon>
        <taxon>Actinomycetes</taxon>
        <taxon>Micrococcales</taxon>
        <taxon>Micrococcaceae</taxon>
        <taxon>Paenarthrobacter</taxon>
    </lineage>
</organism>
<gene>
    <name evidence="1" type="ORF">KSW38_21050</name>
</gene>
<evidence type="ECO:0008006" key="3">
    <source>
        <dbReference type="Google" id="ProtNLM"/>
    </source>
</evidence>
<evidence type="ECO:0000313" key="1">
    <source>
        <dbReference type="EMBL" id="MBU8868786.1"/>
    </source>
</evidence>
<accession>A0ABS6IAN9</accession>
<proteinExistence type="predicted"/>
<reference evidence="1 2" key="1">
    <citation type="submission" date="2021-06" db="EMBL/GenBank/DDBJ databases">
        <authorList>
            <person name="Jeong J.W."/>
        </authorList>
    </citation>
    <scope>NUCLEOTIDE SEQUENCE [LARGE SCALE GENOMIC DNA]</scope>
    <source>
        <strain evidence="1 2">MMS21-TAE1-1</strain>
    </source>
</reference>